<keyword evidence="2" id="KW-1185">Reference proteome</keyword>
<accession>A0A8A3PJ11</accession>
<dbReference type="Gene3D" id="3.10.129.10">
    <property type="entry name" value="Hotdog Thioesterase"/>
    <property type="match status" value="1"/>
</dbReference>
<gene>
    <name evidence="1" type="ORF">DSL72_007833</name>
</gene>
<dbReference type="GO" id="GO:0047617">
    <property type="term" value="F:fatty acyl-CoA hydrolase activity"/>
    <property type="evidence" value="ECO:0007669"/>
    <property type="project" value="TreeGrafter"/>
</dbReference>
<dbReference type="PANTHER" id="PTHR31793:SF39">
    <property type="entry name" value="THIOESTERASE_THIOL ESTER DEHYDRASE-ISOMERASE"/>
    <property type="match status" value="1"/>
</dbReference>
<dbReference type="PANTHER" id="PTHR31793">
    <property type="entry name" value="4-HYDROXYBENZOYL-COA THIOESTERASE FAMILY MEMBER"/>
    <property type="match status" value="1"/>
</dbReference>
<name>A0A8A3PJ11_9HELO</name>
<dbReference type="Pfam" id="PF13279">
    <property type="entry name" value="4HBT_2"/>
    <property type="match status" value="1"/>
</dbReference>
<proteinExistence type="predicted"/>
<reference evidence="1" key="1">
    <citation type="submission" date="2020-10" db="EMBL/GenBank/DDBJ databases">
        <title>Genome Sequence of Monilinia vaccinii-corymbosi Sheds Light on Mummy Berry Disease Infection of Blueberry and Mating Type.</title>
        <authorList>
            <person name="Yow A.G."/>
            <person name="Zhang Y."/>
            <person name="Bansal K."/>
            <person name="Eacker S.M."/>
            <person name="Sullivan S."/>
            <person name="Liachko I."/>
            <person name="Cubeta M.A."/>
            <person name="Rollins J.A."/>
            <person name="Ashrafi H."/>
        </authorList>
    </citation>
    <scope>NUCLEOTIDE SEQUENCE</scope>
    <source>
        <strain evidence="1">RL-1</strain>
    </source>
</reference>
<organism evidence="1 2">
    <name type="scientific">Monilinia vaccinii-corymbosi</name>
    <dbReference type="NCBI Taxonomy" id="61207"/>
    <lineage>
        <taxon>Eukaryota</taxon>
        <taxon>Fungi</taxon>
        <taxon>Dikarya</taxon>
        <taxon>Ascomycota</taxon>
        <taxon>Pezizomycotina</taxon>
        <taxon>Leotiomycetes</taxon>
        <taxon>Helotiales</taxon>
        <taxon>Sclerotiniaceae</taxon>
        <taxon>Monilinia</taxon>
    </lineage>
</organism>
<dbReference type="CDD" id="cd00586">
    <property type="entry name" value="4HBT"/>
    <property type="match status" value="1"/>
</dbReference>
<protein>
    <submittedName>
        <fullName evidence="1">Uncharacterized protein</fullName>
    </submittedName>
</protein>
<dbReference type="InterPro" id="IPR050563">
    <property type="entry name" value="4-hydroxybenzoyl-CoA_TE"/>
</dbReference>
<evidence type="ECO:0000313" key="1">
    <source>
        <dbReference type="EMBL" id="QSZ34971.1"/>
    </source>
</evidence>
<dbReference type="Proteomes" id="UP000672032">
    <property type="component" value="Chromosome 5"/>
</dbReference>
<dbReference type="InterPro" id="IPR029069">
    <property type="entry name" value="HotDog_dom_sf"/>
</dbReference>
<dbReference type="OrthoDB" id="5538558at2759"/>
<sequence length="307" mass="35637">MPLRIPFLSRQSFESLRSPLLKRFETTGAASQKPPEVKLNSRWLGSIKERIGRCIMFGMSREQAREAAKILEILGRDWRELIAGRSGYLVDKNRAGLRRHKRHVNNVSYLRYAESARVHWIQNYAIHIDPQNKEKWSQLCTPEGYGIVMRSIKAGYLFPMTWPDHISVYHKLNYLPSDISAHSASFKLDVLIVSELHQRVAARCEEDIVTYDFKKGQKEVLQPWLLDAFAKTWEEQNAAMASALKKIEAIEEKVRRLEIDTWDRANAVEDMGTATGLIRETLRHGYEAEDQPYHDEGRRLAWLFEKA</sequence>
<evidence type="ECO:0000313" key="2">
    <source>
        <dbReference type="Proteomes" id="UP000672032"/>
    </source>
</evidence>
<dbReference type="EMBL" id="CP063409">
    <property type="protein sequence ID" value="QSZ34971.1"/>
    <property type="molecule type" value="Genomic_DNA"/>
</dbReference>
<dbReference type="AlphaFoldDB" id="A0A8A3PJ11"/>
<dbReference type="SUPFAM" id="SSF54637">
    <property type="entry name" value="Thioesterase/thiol ester dehydrase-isomerase"/>
    <property type="match status" value="1"/>
</dbReference>